<evidence type="ECO:0000256" key="1">
    <source>
        <dbReference type="SAM" id="MobiDB-lite"/>
    </source>
</evidence>
<protein>
    <recommendedName>
        <fullName evidence="3">Pentapeptide repeat-containing protein</fullName>
    </recommendedName>
</protein>
<name>A0A7S2ZTW5_9RHOD</name>
<gene>
    <name evidence="2" type="ORF">RMAR00112_LOCUS18443</name>
</gene>
<sequence length="198" mass="21921">MDSKLSRVKLTTVVVGDNSRFCRSKIQEVTVTETVFMGDACFDRASLHKVTFAKVTFVGKVNFGGATLTAVRFVDCIFKDSVSWDFVKGGKDVRFENVLFEGGVSYERSSLAKVLISMPSAESSPLKLSDDLQSMIDATDKIAVDEDMPVEASEEDEASDDEYYYEYDDVGEDLDEDNYADENEGDEVEEATGGDEEL</sequence>
<organism evidence="2">
    <name type="scientific">Rhodosorus marinus</name>
    <dbReference type="NCBI Taxonomy" id="101924"/>
    <lineage>
        <taxon>Eukaryota</taxon>
        <taxon>Rhodophyta</taxon>
        <taxon>Stylonematophyceae</taxon>
        <taxon>Stylonematales</taxon>
        <taxon>Stylonemataceae</taxon>
        <taxon>Rhodosorus</taxon>
    </lineage>
</organism>
<evidence type="ECO:0008006" key="3">
    <source>
        <dbReference type="Google" id="ProtNLM"/>
    </source>
</evidence>
<dbReference type="InterPro" id="IPR001646">
    <property type="entry name" value="5peptide_repeat"/>
</dbReference>
<dbReference type="Gene3D" id="2.160.20.80">
    <property type="entry name" value="E3 ubiquitin-protein ligase SopA"/>
    <property type="match status" value="1"/>
</dbReference>
<accession>A0A7S2ZTW5</accession>
<reference evidence="2" key="1">
    <citation type="submission" date="2021-01" db="EMBL/GenBank/DDBJ databases">
        <authorList>
            <person name="Corre E."/>
            <person name="Pelletier E."/>
            <person name="Niang G."/>
            <person name="Scheremetjew M."/>
            <person name="Finn R."/>
            <person name="Kale V."/>
            <person name="Holt S."/>
            <person name="Cochrane G."/>
            <person name="Meng A."/>
            <person name="Brown T."/>
            <person name="Cohen L."/>
        </authorList>
    </citation>
    <scope>NUCLEOTIDE SEQUENCE</scope>
    <source>
        <strain evidence="2">CCMP 769</strain>
    </source>
</reference>
<dbReference type="Pfam" id="PF13576">
    <property type="entry name" value="Pentapeptide_3"/>
    <property type="match status" value="1"/>
</dbReference>
<proteinExistence type="predicted"/>
<dbReference type="EMBL" id="HBHW01023984">
    <property type="protein sequence ID" value="CAE0050444.1"/>
    <property type="molecule type" value="Transcribed_RNA"/>
</dbReference>
<dbReference type="AlphaFoldDB" id="A0A7S2ZTW5"/>
<feature type="region of interest" description="Disordered" evidence="1">
    <location>
        <begin position="146"/>
        <end position="198"/>
    </location>
</feature>
<evidence type="ECO:0000313" key="2">
    <source>
        <dbReference type="EMBL" id="CAE0050444.1"/>
    </source>
</evidence>
<dbReference type="SUPFAM" id="SSF141571">
    <property type="entry name" value="Pentapeptide repeat-like"/>
    <property type="match status" value="1"/>
</dbReference>